<feature type="chain" id="PRO_5046064526" evidence="1">
    <location>
        <begin position="26"/>
        <end position="205"/>
    </location>
</feature>
<dbReference type="EMBL" id="CAUYUJ010014849">
    <property type="protein sequence ID" value="CAK0846809.1"/>
    <property type="molecule type" value="Genomic_DNA"/>
</dbReference>
<keyword evidence="3" id="KW-1185">Reference proteome</keyword>
<gene>
    <name evidence="2" type="ORF">PCOR1329_LOCUS40210</name>
</gene>
<evidence type="ECO:0000256" key="1">
    <source>
        <dbReference type="SAM" id="SignalP"/>
    </source>
</evidence>
<name>A0ABN9TLD6_9DINO</name>
<accession>A0ABN9TLD6</accession>
<feature type="signal peptide" evidence="1">
    <location>
        <begin position="1"/>
        <end position="25"/>
    </location>
</feature>
<organism evidence="2 3">
    <name type="scientific">Prorocentrum cordatum</name>
    <dbReference type="NCBI Taxonomy" id="2364126"/>
    <lineage>
        <taxon>Eukaryota</taxon>
        <taxon>Sar</taxon>
        <taxon>Alveolata</taxon>
        <taxon>Dinophyceae</taxon>
        <taxon>Prorocentrales</taxon>
        <taxon>Prorocentraceae</taxon>
        <taxon>Prorocentrum</taxon>
    </lineage>
</organism>
<proteinExistence type="predicted"/>
<evidence type="ECO:0000313" key="2">
    <source>
        <dbReference type="EMBL" id="CAK0846809.1"/>
    </source>
</evidence>
<comment type="caution">
    <text evidence="2">The sequence shown here is derived from an EMBL/GenBank/DDBJ whole genome shotgun (WGS) entry which is preliminary data.</text>
</comment>
<protein>
    <submittedName>
        <fullName evidence="2">Uncharacterized protein</fullName>
    </submittedName>
</protein>
<reference evidence="2" key="1">
    <citation type="submission" date="2023-10" db="EMBL/GenBank/DDBJ databases">
        <authorList>
            <person name="Chen Y."/>
            <person name="Shah S."/>
            <person name="Dougan E. K."/>
            <person name="Thang M."/>
            <person name="Chan C."/>
        </authorList>
    </citation>
    <scope>NUCLEOTIDE SEQUENCE [LARGE SCALE GENOMIC DNA]</scope>
</reference>
<sequence>MSATAATAGALAVAAAAAALAIALGQGRAPPLPPPSAPARALWAEAAERGLPEGAAEHFAARGHVLVPEAVPPELVERLLLPELSGLSTPLWARLALPHLRDPLLSSDPAAASEITSAVLALVPAVHVGHGGEALVRDLLGDIETGCGQGRGATLRLVRASQLTTPPSRPLPIPRIGSTWPATWRIRQGKPSSTKYCSCTVLAAT</sequence>
<evidence type="ECO:0000313" key="3">
    <source>
        <dbReference type="Proteomes" id="UP001189429"/>
    </source>
</evidence>
<dbReference type="Proteomes" id="UP001189429">
    <property type="component" value="Unassembled WGS sequence"/>
</dbReference>
<keyword evidence="1" id="KW-0732">Signal</keyword>